<sequence length="297" mass="34859">MARPIKRGLDYFPLAVRAFEDEKLDDLHYDYGPMAQHIYIRILMLIYANGYCLELSEKKLINKLHKVLGPKWVERTEIELAVRACVNLGLFDKDLFEEGVITSPKIQEQFIFAAKRRKEVDISKYWLLDSKTMEKLGILLSMDKKKDKKQKKQVNVNNNSVNVSKNSVNVDNNTQRKRKSKRDILIKKDKSIYGYPKMHFLTQLIIDRKYISEVDANIMKYNILFETAILDYGYENVLSGVNYLISYAKNPTPPIDDKYSFMKVSLITNLERFKKLEDKGGIKFEEWFKNGFLQVDR</sequence>
<proteinExistence type="predicted"/>
<evidence type="ECO:0000313" key="3">
    <source>
        <dbReference type="EMBL" id="QLY40199.1"/>
    </source>
</evidence>
<dbReference type="PANTHER" id="PTHR39196:SF1">
    <property type="entry name" value="PRIMOSOME, DNAD SUBUNIT"/>
    <property type="match status" value="1"/>
</dbReference>
<feature type="compositionally biased region" description="Low complexity" evidence="1">
    <location>
        <begin position="153"/>
        <end position="173"/>
    </location>
</feature>
<organism evidence="3 4">
    <name type="scientific">Hujiaoplasma nucleasis</name>
    <dbReference type="NCBI Taxonomy" id="2725268"/>
    <lineage>
        <taxon>Bacteria</taxon>
        <taxon>Bacillati</taxon>
        <taxon>Mycoplasmatota</taxon>
        <taxon>Mollicutes</taxon>
        <taxon>Candidatus Izemoplasmatales</taxon>
        <taxon>Hujiaoplasmataceae</taxon>
        <taxon>Hujiaoplasma</taxon>
    </lineage>
</organism>
<accession>A0A7L6N6J3</accession>
<protein>
    <submittedName>
        <fullName evidence="3">DUF4373 domain-containing protein</fullName>
    </submittedName>
</protein>
<feature type="region of interest" description="Disordered" evidence="1">
    <location>
        <begin position="150"/>
        <end position="181"/>
    </location>
</feature>
<evidence type="ECO:0000256" key="1">
    <source>
        <dbReference type="SAM" id="MobiDB-lite"/>
    </source>
</evidence>
<dbReference type="EMBL" id="CP051151">
    <property type="protein sequence ID" value="QLY40199.1"/>
    <property type="molecule type" value="Genomic_DNA"/>
</dbReference>
<gene>
    <name evidence="3" type="ORF">HF295_04700</name>
</gene>
<evidence type="ECO:0000259" key="2">
    <source>
        <dbReference type="Pfam" id="PF14297"/>
    </source>
</evidence>
<dbReference type="AlphaFoldDB" id="A0A7L6N6J3"/>
<dbReference type="Proteomes" id="UP000512167">
    <property type="component" value="Chromosome"/>
</dbReference>
<keyword evidence="4" id="KW-1185">Reference proteome</keyword>
<dbReference type="Pfam" id="PF14297">
    <property type="entry name" value="Lin1244_N"/>
    <property type="match status" value="1"/>
</dbReference>
<dbReference type="PANTHER" id="PTHR39196">
    <property type="entry name" value="PRIMOSOME, DNAD SUBUNIT"/>
    <property type="match status" value="1"/>
</dbReference>
<dbReference type="KEGG" id="tbk:HF295_04700"/>
<reference evidence="3 4" key="1">
    <citation type="submission" date="2020-04" db="EMBL/GenBank/DDBJ databases">
        <authorList>
            <person name="Zheng R.K."/>
            <person name="Sun C.M."/>
        </authorList>
    </citation>
    <scope>NUCLEOTIDE SEQUENCE [LARGE SCALE GENOMIC DNA]</scope>
    <source>
        <strain evidence="4">zrk29</strain>
    </source>
</reference>
<name>A0A7L6N6J3_9MOLU</name>
<feature type="domain" description="Lin1244/Lin1753-like N-terminal" evidence="2">
    <location>
        <begin position="11"/>
        <end position="106"/>
    </location>
</feature>
<dbReference type="InterPro" id="IPR025400">
    <property type="entry name" value="Lin1244/Lin1753-like_N"/>
</dbReference>
<evidence type="ECO:0000313" key="4">
    <source>
        <dbReference type="Proteomes" id="UP000512167"/>
    </source>
</evidence>
<dbReference type="RefSeq" id="WP_312031027.1">
    <property type="nucleotide sequence ID" value="NZ_CP051151.1"/>
</dbReference>